<proteinExistence type="predicted"/>
<feature type="compositionally biased region" description="Basic and acidic residues" evidence="1">
    <location>
        <begin position="66"/>
        <end position="77"/>
    </location>
</feature>
<organism evidence="2 3">
    <name type="scientific">Plutella xylostella</name>
    <name type="common">Diamondback moth</name>
    <name type="synonym">Plutella maculipennis</name>
    <dbReference type="NCBI Taxonomy" id="51655"/>
    <lineage>
        <taxon>Eukaryota</taxon>
        <taxon>Metazoa</taxon>
        <taxon>Ecdysozoa</taxon>
        <taxon>Arthropoda</taxon>
        <taxon>Hexapoda</taxon>
        <taxon>Insecta</taxon>
        <taxon>Pterygota</taxon>
        <taxon>Neoptera</taxon>
        <taxon>Endopterygota</taxon>
        <taxon>Lepidoptera</taxon>
        <taxon>Glossata</taxon>
        <taxon>Ditrysia</taxon>
        <taxon>Yponomeutoidea</taxon>
        <taxon>Plutellidae</taxon>
        <taxon>Plutella</taxon>
    </lineage>
</organism>
<comment type="caution">
    <text evidence="2">The sequence shown here is derived from an EMBL/GenBank/DDBJ whole genome shotgun (WGS) entry which is preliminary data.</text>
</comment>
<accession>A0A8S4G327</accession>
<dbReference type="EMBL" id="CAJHNJ030000069">
    <property type="protein sequence ID" value="CAG9133867.1"/>
    <property type="molecule type" value="Genomic_DNA"/>
</dbReference>
<keyword evidence="3" id="KW-1185">Reference proteome</keyword>
<evidence type="ECO:0000313" key="3">
    <source>
        <dbReference type="Proteomes" id="UP000653454"/>
    </source>
</evidence>
<reference evidence="2" key="1">
    <citation type="submission" date="2020-11" db="EMBL/GenBank/DDBJ databases">
        <authorList>
            <person name="Whiteford S."/>
        </authorList>
    </citation>
    <scope>NUCLEOTIDE SEQUENCE</scope>
</reference>
<feature type="region of interest" description="Disordered" evidence="1">
    <location>
        <begin position="61"/>
        <end position="84"/>
    </location>
</feature>
<dbReference type="Proteomes" id="UP000653454">
    <property type="component" value="Unassembled WGS sequence"/>
</dbReference>
<name>A0A8S4G327_PLUXY</name>
<gene>
    <name evidence="2" type="ORF">PLXY2_LOCUS12160</name>
</gene>
<dbReference type="AlphaFoldDB" id="A0A8S4G327"/>
<protein>
    <submittedName>
        <fullName evidence="2">(diamondback moth) hypothetical protein</fullName>
    </submittedName>
</protein>
<evidence type="ECO:0000256" key="1">
    <source>
        <dbReference type="SAM" id="MobiDB-lite"/>
    </source>
</evidence>
<sequence>MDELFDSMNGSYRNSSKKSGKLLLLPLTPQSMHNQHWVKSKTVLKTMKFISKGKVIARQLRARPSLRGDRRGGDEVPKTTAGSG</sequence>
<evidence type="ECO:0000313" key="2">
    <source>
        <dbReference type="EMBL" id="CAG9133867.1"/>
    </source>
</evidence>